<dbReference type="Pfam" id="PF01476">
    <property type="entry name" value="LysM"/>
    <property type="match status" value="2"/>
</dbReference>
<gene>
    <name evidence="3" type="ORF">BG53_08210</name>
</gene>
<comment type="caution">
    <text evidence="3">The sequence shown here is derived from an EMBL/GenBank/DDBJ whole genome shotgun (WGS) entry which is preliminary data.</text>
</comment>
<dbReference type="AlphaFoldDB" id="A0A9W5S014"/>
<dbReference type="CDD" id="cd00118">
    <property type="entry name" value="LysM"/>
    <property type="match status" value="2"/>
</dbReference>
<feature type="compositionally biased region" description="Low complexity" evidence="1">
    <location>
        <begin position="406"/>
        <end position="421"/>
    </location>
</feature>
<evidence type="ECO:0000256" key="1">
    <source>
        <dbReference type="SAM" id="MobiDB-lite"/>
    </source>
</evidence>
<accession>A0A9W5S014</accession>
<feature type="domain" description="LysM" evidence="2">
    <location>
        <begin position="66"/>
        <end position="111"/>
    </location>
</feature>
<dbReference type="Proteomes" id="UP000053750">
    <property type="component" value="Unassembled WGS sequence"/>
</dbReference>
<dbReference type="PROSITE" id="PS51782">
    <property type="entry name" value="LYSM"/>
    <property type="match status" value="2"/>
</dbReference>
<sequence length="439" mass="46055">MWLVKIHMVKKGDTMYAIAKKYGVGVEQLLQLNPDIANPDVIDVGTKVKVPSGGGKPKPSAGDWMHQHLVKQGDTLWNLSKAWGIPLADMIQANPQLKNPNVLMTGEMVNIPKAVSSPFTPLALPQLPDLQHMPHGFPATPGHGKAYTGPIVGKAPTGPITPPPKAPTAKVPPADIAPAAPLPTPHEAMPYDVDLFKQFQIPATEVFSFCDFPPPPQLTIPSALECPPSHPLMYQTPAMTGVYPCPPGTVPVSDWTGALPLSAPQTAAPFMPQFGVSAGGYGSFTGHADVTAGVQGFAAHPAGFGAPAFFPAAIPGYQASGLFGPPLQPYYGPGPVAGAAPFMAGTAAYSYPTFGAYVKKPCTCGCMKREETEGGKTGAAIAGREEDESVKTGVRGQTAVKESFAKKPASKASVKSSASRPAARKAEARRRFGQPWLNR</sequence>
<dbReference type="OrthoDB" id="2033517at2"/>
<organism evidence="3 4">
    <name type="scientific">Paenibacillus darwinianus</name>
    <dbReference type="NCBI Taxonomy" id="1380763"/>
    <lineage>
        <taxon>Bacteria</taxon>
        <taxon>Bacillati</taxon>
        <taxon>Bacillota</taxon>
        <taxon>Bacilli</taxon>
        <taxon>Bacillales</taxon>
        <taxon>Paenibacillaceae</taxon>
        <taxon>Paenibacillus</taxon>
    </lineage>
</organism>
<evidence type="ECO:0000313" key="3">
    <source>
        <dbReference type="EMBL" id="EXX85558.1"/>
    </source>
</evidence>
<dbReference type="SUPFAM" id="SSF54106">
    <property type="entry name" value="LysM domain"/>
    <property type="match status" value="2"/>
</dbReference>
<dbReference type="InterPro" id="IPR036779">
    <property type="entry name" value="LysM_dom_sf"/>
</dbReference>
<feature type="domain" description="LysM" evidence="2">
    <location>
        <begin position="5"/>
        <end position="50"/>
    </location>
</feature>
<dbReference type="EMBL" id="JFHU01000220">
    <property type="protein sequence ID" value="EXX85558.1"/>
    <property type="molecule type" value="Genomic_DNA"/>
</dbReference>
<dbReference type="PANTHER" id="PTHR33734">
    <property type="entry name" value="LYSM DOMAIN-CONTAINING GPI-ANCHORED PROTEIN 2"/>
    <property type="match status" value="1"/>
</dbReference>
<dbReference type="GO" id="GO:0008932">
    <property type="term" value="F:lytic endotransglycosylase activity"/>
    <property type="evidence" value="ECO:0007669"/>
    <property type="project" value="TreeGrafter"/>
</dbReference>
<feature type="region of interest" description="Disordered" evidence="1">
    <location>
        <begin position="373"/>
        <end position="439"/>
    </location>
</feature>
<protein>
    <recommendedName>
        <fullName evidence="2">LysM domain-containing protein</fullName>
    </recommendedName>
</protein>
<dbReference type="PANTHER" id="PTHR33734:SF22">
    <property type="entry name" value="MEMBRANE-BOUND LYTIC MUREIN TRANSGLYCOSYLASE D"/>
    <property type="match status" value="1"/>
</dbReference>
<dbReference type="Gene3D" id="3.10.350.10">
    <property type="entry name" value="LysM domain"/>
    <property type="match status" value="2"/>
</dbReference>
<dbReference type="SMART" id="SM00257">
    <property type="entry name" value="LysM"/>
    <property type="match status" value="2"/>
</dbReference>
<evidence type="ECO:0000313" key="4">
    <source>
        <dbReference type="Proteomes" id="UP000053750"/>
    </source>
</evidence>
<evidence type="ECO:0000259" key="2">
    <source>
        <dbReference type="PROSITE" id="PS51782"/>
    </source>
</evidence>
<name>A0A9W5S014_9BACL</name>
<keyword evidence="4" id="KW-1185">Reference proteome</keyword>
<reference evidence="3 4" key="1">
    <citation type="submission" date="2014-02" db="EMBL/GenBank/DDBJ databases">
        <title>Genome sequence of Paenibacillus darwinianus reveals adaptive mechanisms for survival in Antarctic soils.</title>
        <authorList>
            <person name="Dsouza M."/>
            <person name="Taylor M.W."/>
            <person name="Turner S.J."/>
            <person name="Aislabie J."/>
        </authorList>
    </citation>
    <scope>NUCLEOTIDE SEQUENCE [LARGE SCALE GENOMIC DNA]</scope>
    <source>
        <strain evidence="3 4">CE1</strain>
    </source>
</reference>
<dbReference type="InterPro" id="IPR018392">
    <property type="entry name" value="LysM"/>
</dbReference>
<proteinExistence type="predicted"/>